<feature type="compositionally biased region" description="Basic and acidic residues" evidence="2">
    <location>
        <begin position="237"/>
        <end position="275"/>
    </location>
</feature>
<name>A0ABV1H836_9FIRM</name>
<protein>
    <submittedName>
        <fullName evidence="3">Uncharacterized protein</fullName>
    </submittedName>
</protein>
<dbReference type="Proteomes" id="UP001546774">
    <property type="component" value="Unassembled WGS sequence"/>
</dbReference>
<feature type="compositionally biased region" description="Polar residues" evidence="2">
    <location>
        <begin position="286"/>
        <end position="295"/>
    </location>
</feature>
<comment type="caution">
    <text evidence="3">The sequence shown here is derived from an EMBL/GenBank/DDBJ whole genome shotgun (WGS) entry which is preliminary data.</text>
</comment>
<evidence type="ECO:0000313" key="4">
    <source>
        <dbReference type="Proteomes" id="UP001546774"/>
    </source>
</evidence>
<keyword evidence="1" id="KW-0175">Coiled coil</keyword>
<proteinExistence type="predicted"/>
<feature type="region of interest" description="Disordered" evidence="2">
    <location>
        <begin position="237"/>
        <end position="295"/>
    </location>
</feature>
<keyword evidence="4" id="KW-1185">Reference proteome</keyword>
<dbReference type="EMBL" id="JBBMFS010000013">
    <property type="protein sequence ID" value="MEQ2555846.1"/>
    <property type="molecule type" value="Genomic_DNA"/>
</dbReference>
<organism evidence="3 4">
    <name type="scientific">Lachnospira intestinalis</name>
    <dbReference type="NCBI Taxonomy" id="3133158"/>
    <lineage>
        <taxon>Bacteria</taxon>
        <taxon>Bacillati</taxon>
        <taxon>Bacillota</taxon>
        <taxon>Clostridia</taxon>
        <taxon>Lachnospirales</taxon>
        <taxon>Lachnospiraceae</taxon>
        <taxon>Lachnospira</taxon>
    </lineage>
</organism>
<accession>A0ABV1H836</accession>
<evidence type="ECO:0000313" key="3">
    <source>
        <dbReference type="EMBL" id="MEQ2555846.1"/>
    </source>
</evidence>
<feature type="region of interest" description="Disordered" evidence="2">
    <location>
        <begin position="1"/>
        <end position="30"/>
    </location>
</feature>
<evidence type="ECO:0000256" key="2">
    <source>
        <dbReference type="SAM" id="MobiDB-lite"/>
    </source>
</evidence>
<feature type="coiled-coil region" evidence="1">
    <location>
        <begin position="77"/>
        <end position="111"/>
    </location>
</feature>
<reference evidence="3" key="1">
    <citation type="submission" date="2024-03" db="EMBL/GenBank/DDBJ databases">
        <title>Human intestinal bacterial collection.</title>
        <authorList>
            <person name="Pauvert C."/>
            <person name="Hitch T.C.A."/>
            <person name="Clavel T."/>
        </authorList>
    </citation>
    <scope>NUCLEOTIDE SEQUENCE [LARGE SCALE GENOMIC DNA]</scope>
    <source>
        <strain evidence="3">CLA-AA-H89B</strain>
    </source>
</reference>
<gene>
    <name evidence="3" type="ORF">WMO37_12685</name>
</gene>
<sequence length="328" mass="37418">MSITIKMNQDNTGIQMSGTTAGRNKTQDTKTRSTVFAGDLMLGQGNQIEQKKQTARRQAMKLITDAWGRDELASQSIKDMEQQKADYVEQMQEAKEHEKTFEKGKKELQEQYGVADDSQEQKDLELLEKFQNYKNGSHDESFTKEDVDRLKELQNLPRTEYQEKALRLNQIAGSMKVTASNAKDKLIELTDTIAKAKTDQAKSQDMLKAGSAADDILEASNKEIMGLLIQDGKEHIDKEQEEAQKKAEEQKEKRDEQQERIDEAKQERKEQEELIKGQAEADSAEQDLSLQRKTTNNVEAAQQNIRNILEDNNLLAEDLKGIKIDFNF</sequence>
<feature type="compositionally biased region" description="Polar residues" evidence="2">
    <location>
        <begin position="1"/>
        <end position="24"/>
    </location>
</feature>
<evidence type="ECO:0000256" key="1">
    <source>
        <dbReference type="SAM" id="Coils"/>
    </source>
</evidence>